<protein>
    <recommendedName>
        <fullName evidence="5">NACHT domain-containing protein</fullName>
    </recommendedName>
</protein>
<dbReference type="Gene3D" id="1.10.533.10">
    <property type="entry name" value="Death Domain, Fas"/>
    <property type="match status" value="1"/>
</dbReference>
<feature type="compositionally biased region" description="Polar residues" evidence="3">
    <location>
        <begin position="1333"/>
        <end position="1347"/>
    </location>
</feature>
<dbReference type="PANTHER" id="PTHR24407">
    <property type="entry name" value="PROTEIN KINASE DOMAIN-CONTAINING PROTEIN"/>
    <property type="match status" value="1"/>
</dbReference>
<evidence type="ECO:0000256" key="4">
    <source>
        <dbReference type="SAM" id="SignalP"/>
    </source>
</evidence>
<feature type="compositionally biased region" description="Polar residues" evidence="3">
    <location>
        <begin position="1083"/>
        <end position="1092"/>
    </location>
</feature>
<name>A0A7M7NZW5_STRPU</name>
<feature type="domain" description="NACHT" evidence="5">
    <location>
        <begin position="229"/>
        <end position="318"/>
    </location>
</feature>
<keyword evidence="7" id="KW-1185">Reference proteome</keyword>
<feature type="region of interest" description="Disordered" evidence="3">
    <location>
        <begin position="870"/>
        <end position="1134"/>
    </location>
</feature>
<evidence type="ECO:0000256" key="3">
    <source>
        <dbReference type="SAM" id="MobiDB-lite"/>
    </source>
</evidence>
<dbReference type="GeneID" id="105439829"/>
<dbReference type="SUPFAM" id="SSF47986">
    <property type="entry name" value="DEATH domain"/>
    <property type="match status" value="1"/>
</dbReference>
<feature type="compositionally biased region" description="Basic and acidic residues" evidence="3">
    <location>
        <begin position="1432"/>
        <end position="1441"/>
    </location>
</feature>
<keyword evidence="1" id="KW-0547">Nucleotide-binding</keyword>
<feature type="compositionally biased region" description="Polar residues" evidence="3">
    <location>
        <begin position="998"/>
        <end position="1021"/>
    </location>
</feature>
<dbReference type="EnsemblMetazoa" id="XM_030985916">
    <property type="protein sequence ID" value="XP_030841776"/>
    <property type="gene ID" value="LOC105439829"/>
</dbReference>
<feature type="region of interest" description="Disordered" evidence="3">
    <location>
        <begin position="123"/>
        <end position="157"/>
    </location>
</feature>
<sequence>MRRISYTMDGFCLLYLLLILLMRSGDVETNPGPDTAESTVSDMEFLKLAHAIPPSYYDAVGISLGIPSAQIQAILIQMSNNYSNAFLRVFMKWKVKQQPPHSNRRQLLADALREIDLGGLSDRLLNEPLTPNSTGGPSRLLESQTKPSSAESQTKPLSPELVERCANDFKFKYRSTLCKIRADPLNPASIVQFNDMYTNLVLLKEHGTEKRVLDYNDILDLKVNGELPKRIMVQGEAGAGKTTFCAKIAWDWVEGRHFSHFVWVLIVPLREFKHHTIGEIAKSYLAKNNPATVSQITEYIRSNPDKVFIAFDGLDEVSGKIMKTKSCEKQPTDQMQLKSSQPSITPSEACGSSSETGDIGLVEILCSDQLASCPVLVTTRPWRAVEIRSDGDLMKLYTFIHVEGFNRDNLSDYIHKYFPKKEDKEKAIQLIQFTSENDVISENMAHYPIYVAMLCLMWKKLDEQKLREMKSLKSFSQIFQKMIAFLKEHYAQKTEKKVGSRLFLSYLKKIDELLGPIAKQALKGLLENTLIFDEDDFGICPESKDTACRVGILSQEERITISIDIHERNSHVQLPVFFPHKLFQEYMSGVHLASLYESDRSEFNMLIEQVVLPRKEEFRYLLYFTVSQNKSIATHVLNSMLQGLDVGRELPFIVDSTYGIVKGGELSFIVDVAFESQDLDVAALVKDRVSSKEIALTISDGMTAHTVAGYAFIGPHVVTLQIERDCGPTMSLDLAEIICSMPSLKELSLGDEFCGHQCFFETLAMKGKESKVQTLKFYGLHCPTPAESHLLAEALCSMPNLTNLTLGGVLHEEFYSTLKAKASSIQGCFPQIRKGNFRLNDVTQDDLNSFLHTLSSLYFRYVSTYHATMSSSAPSPNPPVSRHHQPAMSAGYLSPTQYPQPVPESTGATHTIMPWSSQDRDTQSYHASTSSTALLSNPPVSGYHQPAMPRWHMSDTPFQPMIEERSGSSQPQPSQISSTTGFHSASRYPPNVWERTSRPGSSSQVSHSTNFLSPIQSTSSTGRDHPKQQPMADVNYPRRTLPPPEHPQQQPMGDVHPSRRTLPPSDHCQQQPIGDVHYPSTLPPSNHCQQQPMGVVHYPRRTLPPSDHPQQQPMGVVHYPRRTLPPSDHPQQQPIRDVHYQRRTLPPSDHPQQQPIRDVHYQRRTLPPSDHPQQQPIRDVHYQRRTLTSSDHPQQHHMGDVHYLRNTLPPSDHPKEQHMGDVHYPRRTLPQPDHSQQQPTGNVTDVHYPRRTLPPSDHPQQHHMDDVHYPRRTLPPSDHPQQHHMDDVHYPRRTLPPSYHLQQQPTGDVHSPRRTLPSSDHPQQRPMGDVNYPRSTFPSSDHPQQQPMGDVHYPRRSLPLSDHPQQQPMGDIHYPRRTLPPSDHPQQHVGNSPDTVFQFSQRHREGSSSLSRPYKRQATCTRSRVPQDDPEIPEKQSKYKV</sequence>
<feature type="compositionally biased region" description="Basic and acidic residues" evidence="3">
    <location>
        <begin position="1259"/>
        <end position="1269"/>
    </location>
</feature>
<feature type="chain" id="PRO_5029642478" description="NACHT domain-containing protein" evidence="4">
    <location>
        <begin position="30"/>
        <end position="1441"/>
    </location>
</feature>
<evidence type="ECO:0000313" key="7">
    <source>
        <dbReference type="Proteomes" id="UP000007110"/>
    </source>
</evidence>
<feature type="compositionally biased region" description="Basic and acidic residues" evidence="3">
    <location>
        <begin position="1280"/>
        <end position="1290"/>
    </location>
</feature>
<evidence type="ECO:0000256" key="2">
    <source>
        <dbReference type="ARBA" id="ARBA00022840"/>
    </source>
</evidence>
<feature type="region of interest" description="Disordered" evidence="3">
    <location>
        <begin position="1203"/>
        <end position="1441"/>
    </location>
</feature>
<reference evidence="7" key="1">
    <citation type="submission" date="2015-02" db="EMBL/GenBank/DDBJ databases">
        <title>Genome sequencing for Strongylocentrotus purpuratus.</title>
        <authorList>
            <person name="Murali S."/>
            <person name="Liu Y."/>
            <person name="Vee V."/>
            <person name="English A."/>
            <person name="Wang M."/>
            <person name="Skinner E."/>
            <person name="Han Y."/>
            <person name="Muzny D.M."/>
            <person name="Worley K.C."/>
            <person name="Gibbs R.A."/>
        </authorList>
    </citation>
    <scope>NUCLEOTIDE SEQUENCE</scope>
</reference>
<dbReference type="InterPro" id="IPR027417">
    <property type="entry name" value="P-loop_NTPase"/>
</dbReference>
<dbReference type="OrthoDB" id="120976at2759"/>
<dbReference type="SUPFAM" id="SSF52540">
    <property type="entry name" value="P-loop containing nucleoside triphosphate hydrolases"/>
    <property type="match status" value="1"/>
</dbReference>
<organism evidence="6 7">
    <name type="scientific">Strongylocentrotus purpuratus</name>
    <name type="common">Purple sea urchin</name>
    <dbReference type="NCBI Taxonomy" id="7668"/>
    <lineage>
        <taxon>Eukaryota</taxon>
        <taxon>Metazoa</taxon>
        <taxon>Echinodermata</taxon>
        <taxon>Eleutherozoa</taxon>
        <taxon>Echinozoa</taxon>
        <taxon>Echinoidea</taxon>
        <taxon>Euechinoidea</taxon>
        <taxon>Echinacea</taxon>
        <taxon>Camarodonta</taxon>
        <taxon>Echinidea</taxon>
        <taxon>Strongylocentrotidae</taxon>
        <taxon>Strongylocentrotus</taxon>
    </lineage>
</organism>
<dbReference type="PROSITE" id="PS50837">
    <property type="entry name" value="NACHT"/>
    <property type="match status" value="1"/>
</dbReference>
<accession>A0A7M7NZW5</accession>
<dbReference type="PANTHER" id="PTHR24407:SF14">
    <property type="entry name" value="SIR2-LIKE DOMAIN-CONTAINING PROTEIN"/>
    <property type="match status" value="1"/>
</dbReference>
<keyword evidence="4" id="KW-0732">Signal</keyword>
<proteinExistence type="predicted"/>
<dbReference type="CDD" id="cd01670">
    <property type="entry name" value="Death"/>
    <property type="match status" value="1"/>
</dbReference>
<feature type="region of interest" description="Disordered" evidence="3">
    <location>
        <begin position="330"/>
        <end position="351"/>
    </location>
</feature>
<dbReference type="InterPro" id="IPR011029">
    <property type="entry name" value="DEATH-like_dom_sf"/>
</dbReference>
<dbReference type="KEGG" id="spu:105439829"/>
<feature type="compositionally biased region" description="Polar residues" evidence="3">
    <location>
        <begin position="332"/>
        <end position="351"/>
    </location>
</feature>
<feature type="compositionally biased region" description="Polar residues" evidence="3">
    <location>
        <begin position="129"/>
        <end position="156"/>
    </location>
</feature>
<dbReference type="SUPFAM" id="SSF52047">
    <property type="entry name" value="RNI-like"/>
    <property type="match status" value="1"/>
</dbReference>
<feature type="compositionally biased region" description="Low complexity" evidence="3">
    <location>
        <begin position="967"/>
        <end position="981"/>
    </location>
</feature>
<dbReference type="Pfam" id="PF05729">
    <property type="entry name" value="NACHT"/>
    <property type="match status" value="1"/>
</dbReference>
<feature type="compositionally biased region" description="Basic and acidic residues" evidence="3">
    <location>
        <begin position="1212"/>
        <end position="1224"/>
    </location>
</feature>
<dbReference type="GO" id="GO:0005524">
    <property type="term" value="F:ATP binding"/>
    <property type="evidence" value="ECO:0007669"/>
    <property type="project" value="UniProtKB-KW"/>
</dbReference>
<dbReference type="RefSeq" id="XP_030841776.1">
    <property type="nucleotide sequence ID" value="XM_030985916.1"/>
</dbReference>
<dbReference type="Gene3D" id="3.80.10.10">
    <property type="entry name" value="Ribonuclease Inhibitor"/>
    <property type="match status" value="1"/>
</dbReference>
<feature type="compositionally biased region" description="Polar residues" evidence="3">
    <location>
        <begin position="906"/>
        <end position="917"/>
    </location>
</feature>
<reference evidence="6" key="2">
    <citation type="submission" date="2021-01" db="UniProtKB">
        <authorList>
            <consortium name="EnsemblMetazoa"/>
        </authorList>
    </citation>
    <scope>IDENTIFICATION</scope>
</reference>
<feature type="compositionally biased region" description="Polar residues" evidence="3">
    <location>
        <begin position="1233"/>
        <end position="1243"/>
    </location>
</feature>
<evidence type="ECO:0000313" key="6">
    <source>
        <dbReference type="EnsemblMetazoa" id="XP_030841776"/>
    </source>
</evidence>
<evidence type="ECO:0000259" key="5">
    <source>
        <dbReference type="PROSITE" id="PS50837"/>
    </source>
</evidence>
<dbReference type="InterPro" id="IPR007111">
    <property type="entry name" value="NACHT_NTPase"/>
</dbReference>
<evidence type="ECO:0000256" key="1">
    <source>
        <dbReference type="ARBA" id="ARBA00022741"/>
    </source>
</evidence>
<feature type="compositionally biased region" description="Polar residues" evidence="3">
    <location>
        <begin position="1388"/>
        <end position="1400"/>
    </location>
</feature>
<dbReference type="Proteomes" id="UP000007110">
    <property type="component" value="Unassembled WGS sequence"/>
</dbReference>
<dbReference type="InParanoid" id="A0A7M7NZW5"/>
<dbReference type="InterPro" id="IPR032675">
    <property type="entry name" value="LRR_dom_sf"/>
</dbReference>
<feature type="signal peptide" evidence="4">
    <location>
        <begin position="1"/>
        <end position="29"/>
    </location>
</feature>
<feature type="compositionally biased region" description="Polar residues" evidence="3">
    <location>
        <begin position="924"/>
        <end position="939"/>
    </location>
</feature>
<keyword evidence="2" id="KW-0067">ATP-binding</keyword>
<dbReference type="Gene3D" id="3.40.50.300">
    <property type="entry name" value="P-loop containing nucleotide triphosphate hydrolases"/>
    <property type="match status" value="1"/>
</dbReference>